<dbReference type="PANTHER" id="PTHR48075:SF5">
    <property type="entry name" value="3-HYDROXYBUTYRYL-COA DEHYDROGENASE"/>
    <property type="match status" value="1"/>
</dbReference>
<protein>
    <submittedName>
        <fullName evidence="5">3-hydroxyacyl-CoA dehydrogenase</fullName>
    </submittedName>
</protein>
<dbReference type="InterPro" id="IPR036291">
    <property type="entry name" value="NAD(P)-bd_dom_sf"/>
</dbReference>
<dbReference type="InterPro" id="IPR006108">
    <property type="entry name" value="3HC_DH_C"/>
</dbReference>
<dbReference type="RefSeq" id="WP_023048092.1">
    <property type="nucleotide sequence ID" value="NZ_JAUTCF010000010.1"/>
</dbReference>
<gene>
    <name evidence="5" type="ORF">BGP82_27610</name>
</gene>
<dbReference type="InterPro" id="IPR006176">
    <property type="entry name" value="3-OHacyl-CoA_DH_NAD-bd"/>
</dbReference>
<dbReference type="FunFam" id="3.40.50.720:FF:000009">
    <property type="entry name" value="Fatty oxidation complex, alpha subunit"/>
    <property type="match status" value="1"/>
</dbReference>
<dbReference type="Proteomes" id="UP000237378">
    <property type="component" value="Unassembled WGS sequence"/>
</dbReference>
<reference evidence="5 6" key="1">
    <citation type="submission" date="2016-08" db="EMBL/GenBank/DDBJ databases">
        <authorList>
            <person name="Seilhamer J.J."/>
        </authorList>
    </citation>
    <scope>NUCLEOTIDE SEQUENCE [LARGE SCALE GENOMIC DNA]</scope>
    <source>
        <strain evidence="5 6">KH-18-2</strain>
    </source>
</reference>
<feature type="domain" description="3-hydroxyacyl-CoA dehydrogenase C-terminal" evidence="3">
    <location>
        <begin position="415"/>
        <end position="498"/>
    </location>
</feature>
<dbReference type="PANTHER" id="PTHR48075">
    <property type="entry name" value="3-HYDROXYACYL-COA DEHYDROGENASE FAMILY PROTEIN"/>
    <property type="match status" value="1"/>
</dbReference>
<dbReference type="SUPFAM" id="SSF48179">
    <property type="entry name" value="6-phosphogluconate dehydrogenase C-terminal domain-like"/>
    <property type="match status" value="2"/>
</dbReference>
<evidence type="ECO:0000259" key="4">
    <source>
        <dbReference type="Pfam" id="PF02737"/>
    </source>
</evidence>
<dbReference type="GO" id="GO:0016616">
    <property type="term" value="F:oxidoreductase activity, acting on the CH-OH group of donors, NAD or NADP as acceptor"/>
    <property type="evidence" value="ECO:0007669"/>
    <property type="project" value="InterPro"/>
</dbReference>
<evidence type="ECO:0000259" key="3">
    <source>
        <dbReference type="Pfam" id="PF00725"/>
    </source>
</evidence>
<organism evidence="5 6">
    <name type="scientific">Pseudomonas putida</name>
    <name type="common">Arthrobacter siderocapsulatus</name>
    <dbReference type="NCBI Taxonomy" id="303"/>
    <lineage>
        <taxon>Bacteria</taxon>
        <taxon>Pseudomonadati</taxon>
        <taxon>Pseudomonadota</taxon>
        <taxon>Gammaproteobacteria</taxon>
        <taxon>Pseudomonadales</taxon>
        <taxon>Pseudomonadaceae</taxon>
        <taxon>Pseudomonas</taxon>
    </lineage>
</organism>
<name>A0A2S3WKA1_PSEPU</name>
<dbReference type="AlphaFoldDB" id="A0A2S3WKA1"/>
<evidence type="ECO:0000256" key="1">
    <source>
        <dbReference type="ARBA" id="ARBA00023002"/>
    </source>
</evidence>
<dbReference type="Pfam" id="PF00725">
    <property type="entry name" value="3HCDH"/>
    <property type="match status" value="2"/>
</dbReference>
<evidence type="ECO:0000313" key="6">
    <source>
        <dbReference type="Proteomes" id="UP000237378"/>
    </source>
</evidence>
<dbReference type="EMBL" id="MING01000087">
    <property type="protein sequence ID" value="POF99614.1"/>
    <property type="molecule type" value="Genomic_DNA"/>
</dbReference>
<dbReference type="Gene3D" id="1.10.1040.50">
    <property type="match status" value="1"/>
</dbReference>
<dbReference type="Pfam" id="PF02737">
    <property type="entry name" value="3HCDH_N"/>
    <property type="match status" value="1"/>
</dbReference>
<evidence type="ECO:0000313" key="5">
    <source>
        <dbReference type="EMBL" id="POF99614.1"/>
    </source>
</evidence>
<reference evidence="5 6" key="2">
    <citation type="submission" date="2018-03" db="EMBL/GenBank/DDBJ databases">
        <title>Draft genome of Pseudomonas putida strain KH-18-2.</title>
        <authorList>
            <person name="Yoshizawa S."/>
            <person name="Khan N.H."/>
            <person name="Nishimura M."/>
            <person name="Chiura H.X."/>
            <person name="Ogura Y."/>
            <person name="Hayashi T."/>
            <person name="Kogure K."/>
        </authorList>
    </citation>
    <scope>NUCLEOTIDE SEQUENCE [LARGE SCALE GENOMIC DNA]</scope>
    <source>
        <strain evidence="5 6">KH-18-2</strain>
    </source>
</reference>
<accession>A0A2S3WKA1</accession>
<keyword evidence="1" id="KW-0560">Oxidoreductase</keyword>
<dbReference type="SUPFAM" id="SSF51735">
    <property type="entry name" value="NAD(P)-binding Rossmann-fold domains"/>
    <property type="match status" value="1"/>
</dbReference>
<feature type="domain" description="3-hydroxyacyl-CoA dehydrogenase NAD binding" evidence="4">
    <location>
        <begin position="8"/>
        <end position="186"/>
    </location>
</feature>
<sequence length="513" mass="55402">MTREINRMAVVGAGVMGTGIAQIAAQAGIRVTLFDSREGAAQGARESLKGTLDKLVDKGKIANADALATLSRVQVASALTELSDVDLVVEAIIERLDAKQGLLAELEAVVADDCILATNTSSLSVTSIARNCRLPQRIAGFHFFNPVPLMKVVEVIDGLATDPQVGDSLRALAARMGHRGIRAKDTPGFIINHAGRAYSTEALQILKEGVAEPAEVDRILREGLGFRMGPLELFDLTALDVSHPVIESIYNQFYQEPRYRPAALTRQMLDAGYVGRKVGRGFYRYADGQMIDPPAAQAVPALEAFPPVWLGTENPEDRARFTELLQQVGARVEEGTVPSSEALCLLAPYGLDATGAVGLFGTDPERTVCIDPLLDIARYRTLMLNPATHADMRDAAHALLGRDGVGVSVINDSVGFVAQRVLAMIVNLAGDIVQQRIASVDDLDEGVRRGLGYPQGPLAWGDSVGPKRLLTTLERMTELTGDPRYRPGPWLRRRAALGLSLRHNEPLPTEPQR</sequence>
<evidence type="ECO:0000256" key="2">
    <source>
        <dbReference type="ARBA" id="ARBA00023027"/>
    </source>
</evidence>
<keyword evidence="2" id="KW-0520">NAD</keyword>
<feature type="domain" description="3-hydroxyacyl-CoA dehydrogenase C-terminal" evidence="3">
    <location>
        <begin position="188"/>
        <end position="285"/>
    </location>
</feature>
<dbReference type="InterPro" id="IPR008927">
    <property type="entry name" value="6-PGluconate_DH-like_C_sf"/>
</dbReference>
<dbReference type="Gene3D" id="3.40.50.720">
    <property type="entry name" value="NAD(P)-binding Rossmann-like Domain"/>
    <property type="match status" value="1"/>
</dbReference>
<dbReference type="NCBIfam" id="NF006124">
    <property type="entry name" value="PRK08268.1"/>
    <property type="match status" value="1"/>
</dbReference>
<proteinExistence type="predicted"/>
<dbReference type="GO" id="GO:0070403">
    <property type="term" value="F:NAD+ binding"/>
    <property type="evidence" value="ECO:0007669"/>
    <property type="project" value="InterPro"/>
</dbReference>
<comment type="caution">
    <text evidence="5">The sequence shown here is derived from an EMBL/GenBank/DDBJ whole genome shotgun (WGS) entry which is preliminary data.</text>
</comment>
<dbReference type="GO" id="GO:0006631">
    <property type="term" value="P:fatty acid metabolic process"/>
    <property type="evidence" value="ECO:0007669"/>
    <property type="project" value="InterPro"/>
</dbReference>